<comment type="function">
    <text evidence="11 12">Phosphorylation of dTMP to form dTDP in both de novo and salvage pathways of dTTP synthesis.</text>
</comment>
<dbReference type="CDD" id="cd01672">
    <property type="entry name" value="TMPK"/>
    <property type="match status" value="1"/>
</dbReference>
<dbReference type="EC" id="2.7.4.9" evidence="2 12"/>
<dbReference type="InterPro" id="IPR039430">
    <property type="entry name" value="Thymidylate_kin-like_dom"/>
</dbReference>
<sequence>MSGVFITFEGPDGAGKTTQLQRLSRHLQQLGTEHICTREPGGTPTAERIRTLIFDPEVQLVPDAELLLFAAARAQHVQECIAPALEQGRWVLCDRFTLSTLVYQGYGRGLSHERIYQLSAMATGGLQPHLQLVVDVDALHGQQRIHQRHGDVNNRFDTLSCEFHQRVVEGFRAAASSEANCFVVDGRNSEDEVHHSIINALQQRGLL</sequence>
<evidence type="ECO:0000313" key="14">
    <source>
        <dbReference type="EMBL" id="MBB5022178.1"/>
    </source>
</evidence>
<dbReference type="Gene3D" id="3.40.50.300">
    <property type="entry name" value="P-loop containing nucleotide triphosphate hydrolases"/>
    <property type="match status" value="1"/>
</dbReference>
<gene>
    <name evidence="12" type="primary">tmk</name>
    <name evidence="14" type="ORF">HNR37_001506</name>
</gene>
<dbReference type="RefSeq" id="WP_183732223.1">
    <property type="nucleotide sequence ID" value="NZ_JACHID010000008.1"/>
</dbReference>
<evidence type="ECO:0000259" key="13">
    <source>
        <dbReference type="Pfam" id="PF02223"/>
    </source>
</evidence>
<keyword evidence="5 12" id="KW-0545">Nucleotide biosynthesis</keyword>
<dbReference type="Pfam" id="PF02223">
    <property type="entry name" value="Thymidylate_kin"/>
    <property type="match status" value="1"/>
</dbReference>
<feature type="binding site" evidence="12">
    <location>
        <begin position="10"/>
        <end position="17"/>
    </location>
    <ligand>
        <name>ATP</name>
        <dbReference type="ChEBI" id="CHEBI:30616"/>
    </ligand>
</feature>
<evidence type="ECO:0000256" key="9">
    <source>
        <dbReference type="ARBA" id="ARBA00029962"/>
    </source>
</evidence>
<comment type="caution">
    <text evidence="14">The sequence shown here is derived from an EMBL/GenBank/DDBJ whole genome shotgun (WGS) entry which is preliminary data.</text>
</comment>
<dbReference type="PANTHER" id="PTHR10344">
    <property type="entry name" value="THYMIDYLATE KINASE"/>
    <property type="match status" value="1"/>
</dbReference>
<evidence type="ECO:0000256" key="6">
    <source>
        <dbReference type="ARBA" id="ARBA00022741"/>
    </source>
</evidence>
<dbReference type="PANTHER" id="PTHR10344:SF4">
    <property type="entry name" value="UMP-CMP KINASE 2, MITOCHONDRIAL"/>
    <property type="match status" value="1"/>
</dbReference>
<evidence type="ECO:0000256" key="4">
    <source>
        <dbReference type="ARBA" id="ARBA00022679"/>
    </source>
</evidence>
<evidence type="ECO:0000256" key="12">
    <source>
        <dbReference type="HAMAP-Rule" id="MF_00165"/>
    </source>
</evidence>
<dbReference type="GO" id="GO:0005829">
    <property type="term" value="C:cytosol"/>
    <property type="evidence" value="ECO:0007669"/>
    <property type="project" value="TreeGrafter"/>
</dbReference>
<dbReference type="Proteomes" id="UP000528322">
    <property type="component" value="Unassembled WGS sequence"/>
</dbReference>
<evidence type="ECO:0000256" key="5">
    <source>
        <dbReference type="ARBA" id="ARBA00022727"/>
    </source>
</evidence>
<dbReference type="HAMAP" id="MF_00165">
    <property type="entry name" value="Thymidylate_kinase"/>
    <property type="match status" value="1"/>
</dbReference>
<dbReference type="GO" id="GO:0006233">
    <property type="term" value="P:dTDP biosynthetic process"/>
    <property type="evidence" value="ECO:0007669"/>
    <property type="project" value="InterPro"/>
</dbReference>
<comment type="similarity">
    <text evidence="1 12">Belongs to the thymidylate kinase family.</text>
</comment>
<dbReference type="FunFam" id="3.40.50.300:FF:000225">
    <property type="entry name" value="Thymidylate kinase"/>
    <property type="match status" value="1"/>
</dbReference>
<dbReference type="GO" id="GO:0006227">
    <property type="term" value="P:dUDP biosynthetic process"/>
    <property type="evidence" value="ECO:0007669"/>
    <property type="project" value="TreeGrafter"/>
</dbReference>
<feature type="domain" description="Thymidylate kinase-like" evidence="13">
    <location>
        <begin position="8"/>
        <end position="197"/>
    </location>
</feature>
<dbReference type="GO" id="GO:0006235">
    <property type="term" value="P:dTTP biosynthetic process"/>
    <property type="evidence" value="ECO:0007669"/>
    <property type="project" value="UniProtKB-UniRule"/>
</dbReference>
<dbReference type="InterPro" id="IPR018095">
    <property type="entry name" value="Thymidylate_kin_CS"/>
</dbReference>
<dbReference type="EMBL" id="JACHID010000008">
    <property type="protein sequence ID" value="MBB5022178.1"/>
    <property type="molecule type" value="Genomic_DNA"/>
</dbReference>
<keyword evidence="8 12" id="KW-0067">ATP-binding</keyword>
<keyword evidence="15" id="KW-1185">Reference proteome</keyword>
<dbReference type="SUPFAM" id="SSF52540">
    <property type="entry name" value="P-loop containing nucleoside triphosphate hydrolases"/>
    <property type="match status" value="1"/>
</dbReference>
<dbReference type="InterPro" id="IPR018094">
    <property type="entry name" value="Thymidylate_kinase"/>
</dbReference>
<keyword evidence="4 12" id="KW-0808">Transferase</keyword>
<dbReference type="PROSITE" id="PS01331">
    <property type="entry name" value="THYMIDYLATE_KINASE"/>
    <property type="match status" value="1"/>
</dbReference>
<dbReference type="GO" id="GO:0004798">
    <property type="term" value="F:dTMP kinase activity"/>
    <property type="evidence" value="ECO:0007669"/>
    <property type="project" value="UniProtKB-UniRule"/>
</dbReference>
<dbReference type="NCBIfam" id="TIGR00041">
    <property type="entry name" value="DTMP_kinase"/>
    <property type="match status" value="1"/>
</dbReference>
<proteinExistence type="inferred from homology"/>
<evidence type="ECO:0000256" key="7">
    <source>
        <dbReference type="ARBA" id="ARBA00022777"/>
    </source>
</evidence>
<name>A0A7W7Y4Y2_9BACT</name>
<evidence type="ECO:0000256" key="10">
    <source>
        <dbReference type="ARBA" id="ARBA00048743"/>
    </source>
</evidence>
<evidence type="ECO:0000256" key="1">
    <source>
        <dbReference type="ARBA" id="ARBA00009776"/>
    </source>
</evidence>
<comment type="catalytic activity">
    <reaction evidence="10 12">
        <text>dTMP + ATP = dTDP + ADP</text>
        <dbReference type="Rhea" id="RHEA:13517"/>
        <dbReference type="ChEBI" id="CHEBI:30616"/>
        <dbReference type="ChEBI" id="CHEBI:58369"/>
        <dbReference type="ChEBI" id="CHEBI:63528"/>
        <dbReference type="ChEBI" id="CHEBI:456216"/>
        <dbReference type="EC" id="2.7.4.9"/>
    </reaction>
</comment>
<evidence type="ECO:0000256" key="11">
    <source>
        <dbReference type="ARBA" id="ARBA00057735"/>
    </source>
</evidence>
<accession>A0A7W7Y4Y2</accession>
<dbReference type="AlphaFoldDB" id="A0A7W7Y4Y2"/>
<evidence type="ECO:0000256" key="2">
    <source>
        <dbReference type="ARBA" id="ARBA00012980"/>
    </source>
</evidence>
<keyword evidence="6 12" id="KW-0547">Nucleotide-binding</keyword>
<protein>
    <recommendedName>
        <fullName evidence="3 12">Thymidylate kinase</fullName>
        <ecNumber evidence="2 12">2.7.4.9</ecNumber>
    </recommendedName>
    <alternativeName>
        <fullName evidence="9 12">dTMP kinase</fullName>
    </alternativeName>
</protein>
<evidence type="ECO:0000256" key="8">
    <source>
        <dbReference type="ARBA" id="ARBA00022840"/>
    </source>
</evidence>
<evidence type="ECO:0000313" key="15">
    <source>
        <dbReference type="Proteomes" id="UP000528322"/>
    </source>
</evidence>
<evidence type="ECO:0000256" key="3">
    <source>
        <dbReference type="ARBA" id="ARBA00017144"/>
    </source>
</evidence>
<organism evidence="14 15">
    <name type="scientific">Desulfurispira natronophila</name>
    <dbReference type="NCBI Taxonomy" id="682562"/>
    <lineage>
        <taxon>Bacteria</taxon>
        <taxon>Pseudomonadati</taxon>
        <taxon>Chrysiogenota</taxon>
        <taxon>Chrysiogenia</taxon>
        <taxon>Chrysiogenales</taxon>
        <taxon>Chrysiogenaceae</taxon>
        <taxon>Desulfurispira</taxon>
    </lineage>
</organism>
<keyword evidence="7 12" id="KW-0418">Kinase</keyword>
<dbReference type="GO" id="GO:0005524">
    <property type="term" value="F:ATP binding"/>
    <property type="evidence" value="ECO:0007669"/>
    <property type="project" value="UniProtKB-UniRule"/>
</dbReference>
<dbReference type="InterPro" id="IPR027417">
    <property type="entry name" value="P-loop_NTPase"/>
</dbReference>
<reference evidence="14 15" key="1">
    <citation type="submission" date="2020-08" db="EMBL/GenBank/DDBJ databases">
        <title>Genomic Encyclopedia of Type Strains, Phase IV (KMG-IV): sequencing the most valuable type-strain genomes for metagenomic binning, comparative biology and taxonomic classification.</title>
        <authorList>
            <person name="Goeker M."/>
        </authorList>
    </citation>
    <scope>NUCLEOTIDE SEQUENCE [LARGE SCALE GENOMIC DNA]</scope>
    <source>
        <strain evidence="14 15">DSM 22071</strain>
    </source>
</reference>